<evidence type="ECO:0000313" key="15">
    <source>
        <dbReference type="Proteomes" id="UP000474802"/>
    </source>
</evidence>
<keyword evidence="8 12" id="KW-0460">Magnesium</keyword>
<dbReference type="GO" id="GO:0004749">
    <property type="term" value="F:ribose phosphate diphosphokinase activity"/>
    <property type="evidence" value="ECO:0007669"/>
    <property type="project" value="UniProtKB-UniRule"/>
</dbReference>
<dbReference type="NCBIfam" id="NF002320">
    <property type="entry name" value="PRK01259.1"/>
    <property type="match status" value="1"/>
</dbReference>
<keyword evidence="15" id="KW-1185">Reference proteome</keyword>
<dbReference type="EC" id="2.7.6.1" evidence="12"/>
<keyword evidence="7 12" id="KW-0067">ATP-binding</keyword>
<dbReference type="InterPro" id="IPR000842">
    <property type="entry name" value="PRib_PP_synth_CS"/>
</dbReference>
<comment type="subunit">
    <text evidence="12">Homohexamer.</text>
</comment>
<dbReference type="InterPro" id="IPR037515">
    <property type="entry name" value="Rib-P_diPkinase_bac"/>
</dbReference>
<evidence type="ECO:0000256" key="4">
    <source>
        <dbReference type="ARBA" id="ARBA00022727"/>
    </source>
</evidence>
<dbReference type="AlphaFoldDB" id="A0A6M1SEG7"/>
<name>A0A6M1SEG7_9HYPH</name>
<dbReference type="FunFam" id="3.40.50.2020:FF:000001">
    <property type="entry name" value="Ribose-phosphate pyrophosphokinase"/>
    <property type="match status" value="1"/>
</dbReference>
<feature type="binding site" evidence="12">
    <location>
        <position position="216"/>
    </location>
    <ligand>
        <name>D-ribose 5-phosphate</name>
        <dbReference type="ChEBI" id="CHEBI:78346"/>
    </ligand>
</feature>
<feature type="binding site" evidence="12">
    <location>
        <begin position="220"/>
        <end position="224"/>
    </location>
    <ligand>
        <name>D-ribose 5-phosphate</name>
        <dbReference type="ChEBI" id="CHEBI:78346"/>
    </ligand>
</feature>
<dbReference type="SMART" id="SM01400">
    <property type="entry name" value="Pribosyltran_N"/>
    <property type="match status" value="1"/>
</dbReference>
<feature type="binding site" evidence="12">
    <location>
        <position position="167"/>
    </location>
    <ligand>
        <name>Mg(2+)</name>
        <dbReference type="ChEBI" id="CHEBI:18420"/>
    </ligand>
</feature>
<dbReference type="GO" id="GO:0006015">
    <property type="term" value="P:5-phosphoribose 1-diphosphate biosynthetic process"/>
    <property type="evidence" value="ECO:0007669"/>
    <property type="project" value="UniProtKB-UniRule"/>
</dbReference>
<evidence type="ECO:0000256" key="9">
    <source>
        <dbReference type="ARBA" id="ARBA00049535"/>
    </source>
</evidence>
<organism evidence="14 15">
    <name type="scientific">Devosia aurantiaca</name>
    <dbReference type="NCBI Taxonomy" id="2714858"/>
    <lineage>
        <taxon>Bacteria</taxon>
        <taxon>Pseudomonadati</taxon>
        <taxon>Pseudomonadota</taxon>
        <taxon>Alphaproteobacteria</taxon>
        <taxon>Hyphomicrobiales</taxon>
        <taxon>Devosiaceae</taxon>
        <taxon>Devosia</taxon>
    </lineage>
</organism>
<evidence type="ECO:0000256" key="3">
    <source>
        <dbReference type="ARBA" id="ARBA00022723"/>
    </source>
</evidence>
<dbReference type="Gene3D" id="3.40.50.2020">
    <property type="match status" value="2"/>
</dbReference>
<dbReference type="UniPathway" id="UPA00087">
    <property type="reaction ID" value="UER00172"/>
</dbReference>
<keyword evidence="3 12" id="KW-0479">Metal-binding</keyword>
<dbReference type="RefSeq" id="WP_164534473.1">
    <property type="nucleotide sequence ID" value="NZ_JAALFG010000002.1"/>
</dbReference>
<dbReference type="InterPro" id="IPR029057">
    <property type="entry name" value="PRTase-like"/>
</dbReference>
<dbReference type="EMBL" id="JAALFG010000002">
    <property type="protein sequence ID" value="NGP18249.1"/>
    <property type="molecule type" value="Genomic_DNA"/>
</dbReference>
<dbReference type="GO" id="GO:0016301">
    <property type="term" value="F:kinase activity"/>
    <property type="evidence" value="ECO:0007669"/>
    <property type="project" value="UniProtKB-KW"/>
</dbReference>
<feature type="binding site" evidence="12">
    <location>
        <begin position="34"/>
        <end position="36"/>
    </location>
    <ligand>
        <name>ATP</name>
        <dbReference type="ChEBI" id="CHEBI:30616"/>
    </ligand>
</feature>
<keyword evidence="4 12" id="KW-0545">Nucleotide biosynthesis</keyword>
<comment type="subcellular location">
    <subcellularLocation>
        <location evidence="12">Cytoplasm</location>
    </subcellularLocation>
</comment>
<protein>
    <recommendedName>
        <fullName evidence="12">Ribose-phosphate pyrophosphokinase</fullName>
        <shortName evidence="12">RPPK</shortName>
        <ecNumber evidence="12">2.7.6.1</ecNumber>
    </recommendedName>
    <alternativeName>
        <fullName evidence="12">5-phospho-D-ribosyl alpha-1-diphosphate synthase</fullName>
    </alternativeName>
    <alternativeName>
        <fullName evidence="12">Phosphoribosyl diphosphate synthase</fullName>
    </alternativeName>
    <alternativeName>
        <fullName evidence="12">Phosphoribosyl pyrophosphate synthase</fullName>
        <shortName evidence="12">P-Rib-PP synthase</shortName>
        <shortName evidence="12">PRPP synthase</shortName>
        <shortName evidence="12">PRPPase</shortName>
    </alternativeName>
</protein>
<dbReference type="CDD" id="cd06223">
    <property type="entry name" value="PRTases_typeI"/>
    <property type="match status" value="1"/>
</dbReference>
<comment type="similarity">
    <text evidence="11 12">Belongs to the ribose-phosphate pyrophosphokinase family. Class I subfamily.</text>
</comment>
<dbReference type="InterPro" id="IPR029099">
    <property type="entry name" value="Pribosyltran_N"/>
</dbReference>
<evidence type="ECO:0000256" key="6">
    <source>
        <dbReference type="ARBA" id="ARBA00022777"/>
    </source>
</evidence>
<evidence type="ECO:0000256" key="10">
    <source>
        <dbReference type="ARBA" id="ARBA00054914"/>
    </source>
</evidence>
<feature type="binding site" evidence="12">
    <location>
        <position position="192"/>
    </location>
    <ligand>
        <name>D-ribose 5-phosphate</name>
        <dbReference type="ChEBI" id="CHEBI:78346"/>
    </ligand>
</feature>
<dbReference type="Pfam" id="PF14572">
    <property type="entry name" value="Pribosyl_synth"/>
    <property type="match status" value="1"/>
</dbReference>
<comment type="catalytic activity">
    <reaction evidence="9 12">
        <text>D-ribose 5-phosphate + ATP = 5-phospho-alpha-D-ribose 1-diphosphate + AMP + H(+)</text>
        <dbReference type="Rhea" id="RHEA:15609"/>
        <dbReference type="ChEBI" id="CHEBI:15378"/>
        <dbReference type="ChEBI" id="CHEBI:30616"/>
        <dbReference type="ChEBI" id="CHEBI:58017"/>
        <dbReference type="ChEBI" id="CHEBI:78346"/>
        <dbReference type="ChEBI" id="CHEBI:456215"/>
        <dbReference type="EC" id="2.7.6.1"/>
    </reaction>
</comment>
<gene>
    <name evidence="12" type="primary">prs</name>
    <name evidence="14" type="ORF">G5575_11755</name>
</gene>
<keyword evidence="2 12" id="KW-0808">Transferase</keyword>
<evidence type="ECO:0000259" key="13">
    <source>
        <dbReference type="Pfam" id="PF13793"/>
    </source>
</evidence>
<comment type="caution">
    <text evidence="14">The sequence shown here is derived from an EMBL/GenBank/DDBJ whole genome shotgun (WGS) entry which is preliminary data.</text>
</comment>
<keyword evidence="12" id="KW-0963">Cytoplasm</keyword>
<evidence type="ECO:0000256" key="1">
    <source>
        <dbReference type="ARBA" id="ARBA00004996"/>
    </source>
</evidence>
<dbReference type="NCBIfam" id="TIGR01251">
    <property type="entry name" value="ribP_PPkin"/>
    <property type="match status" value="1"/>
</dbReference>
<dbReference type="PANTHER" id="PTHR10210:SF41">
    <property type="entry name" value="RIBOSE-PHOSPHATE PYROPHOSPHOKINASE 1, CHLOROPLASTIC"/>
    <property type="match status" value="1"/>
</dbReference>
<reference evidence="14 15" key="2">
    <citation type="submission" date="2020-03" db="EMBL/GenBank/DDBJ databases">
        <title>Devosia chinhatensis sp. nov., isolated from a hexachlorocyclohexane (HCH) dump site in India.</title>
        <authorList>
            <person name="Kumar M."/>
            <person name="Lal R."/>
        </authorList>
    </citation>
    <scope>NUCLEOTIDE SEQUENCE [LARGE SCALE GENOMIC DNA]</scope>
    <source>
        <strain evidence="14 15">H239</strain>
    </source>
</reference>
<evidence type="ECO:0000256" key="2">
    <source>
        <dbReference type="ARBA" id="ARBA00022679"/>
    </source>
</evidence>
<comment type="cofactor">
    <cofactor evidence="12">
        <name>Mg(2+)</name>
        <dbReference type="ChEBI" id="CHEBI:18420"/>
    </cofactor>
    <text evidence="12">Binds 2 Mg(2+) ions per subunit.</text>
</comment>
<feature type="active site" evidence="12">
    <location>
        <position position="190"/>
    </location>
</feature>
<dbReference type="SUPFAM" id="SSF53271">
    <property type="entry name" value="PRTase-like"/>
    <property type="match status" value="1"/>
</dbReference>
<dbReference type="PROSITE" id="PS00114">
    <property type="entry name" value="PRPP_SYNTHASE"/>
    <property type="match status" value="1"/>
</dbReference>
<dbReference type="PANTHER" id="PTHR10210">
    <property type="entry name" value="RIBOSE-PHOSPHATE DIPHOSPHOKINASE FAMILY MEMBER"/>
    <property type="match status" value="1"/>
</dbReference>
<evidence type="ECO:0000256" key="5">
    <source>
        <dbReference type="ARBA" id="ARBA00022741"/>
    </source>
</evidence>
<dbReference type="InterPro" id="IPR005946">
    <property type="entry name" value="Rib-P_diPkinase"/>
</dbReference>
<accession>A0A6M1SEG7</accession>
<dbReference type="GO" id="GO:0000287">
    <property type="term" value="F:magnesium ion binding"/>
    <property type="evidence" value="ECO:0007669"/>
    <property type="project" value="UniProtKB-UniRule"/>
</dbReference>
<evidence type="ECO:0000256" key="12">
    <source>
        <dbReference type="HAMAP-Rule" id="MF_00583"/>
    </source>
</evidence>
<dbReference type="GO" id="GO:0009156">
    <property type="term" value="P:ribonucleoside monophosphate biosynthetic process"/>
    <property type="evidence" value="ECO:0007669"/>
    <property type="project" value="InterPro"/>
</dbReference>
<keyword evidence="6 12" id="KW-0418">Kinase</keyword>
<evidence type="ECO:0000313" key="14">
    <source>
        <dbReference type="EMBL" id="NGP18249.1"/>
    </source>
</evidence>
<dbReference type="Pfam" id="PF13793">
    <property type="entry name" value="Pribosyltran_N"/>
    <property type="match status" value="1"/>
</dbReference>
<dbReference type="GO" id="GO:0005737">
    <property type="term" value="C:cytoplasm"/>
    <property type="evidence" value="ECO:0007669"/>
    <property type="project" value="UniProtKB-SubCell"/>
</dbReference>
<comment type="pathway">
    <text evidence="1 12">Metabolic intermediate biosynthesis; 5-phospho-alpha-D-ribose 1-diphosphate biosynthesis; 5-phospho-alpha-D-ribose 1-diphosphate from D-ribose 5-phosphate (route I): step 1/1.</text>
</comment>
<dbReference type="GO" id="GO:0005524">
    <property type="term" value="F:ATP binding"/>
    <property type="evidence" value="ECO:0007669"/>
    <property type="project" value="UniProtKB-KW"/>
</dbReference>
<feature type="binding site" evidence="12">
    <location>
        <begin position="93"/>
        <end position="94"/>
    </location>
    <ligand>
        <name>ATP</name>
        <dbReference type="ChEBI" id="CHEBI:30616"/>
    </ligand>
</feature>
<comment type="function">
    <text evidence="10 12">Involved in the biosynthesis of the central metabolite phospho-alpha-D-ribosyl-1-pyrophosphate (PRPP) via the transfer of pyrophosphoryl group from ATP to 1-hydroxyl of ribose-5-phosphate (Rib-5-P).</text>
</comment>
<feature type="binding site" evidence="12">
    <location>
        <position position="127"/>
    </location>
    <ligand>
        <name>Mg(2+)</name>
        <dbReference type="ChEBI" id="CHEBI:18420"/>
    </ligand>
</feature>
<dbReference type="GO" id="GO:0002189">
    <property type="term" value="C:ribose phosphate diphosphokinase complex"/>
    <property type="evidence" value="ECO:0007669"/>
    <property type="project" value="TreeGrafter"/>
</dbReference>
<dbReference type="InterPro" id="IPR000836">
    <property type="entry name" value="PRTase_dom"/>
</dbReference>
<reference evidence="14 15" key="1">
    <citation type="submission" date="2020-02" db="EMBL/GenBank/DDBJ databases">
        <authorList>
            <person name="Khan S.A."/>
            <person name="Jeon C.O."/>
            <person name="Chun B.H."/>
        </authorList>
    </citation>
    <scope>NUCLEOTIDE SEQUENCE [LARGE SCALE GENOMIC DNA]</scope>
    <source>
        <strain evidence="14 15">H239</strain>
    </source>
</reference>
<evidence type="ECO:0000256" key="8">
    <source>
        <dbReference type="ARBA" id="ARBA00022842"/>
    </source>
</evidence>
<proteinExistence type="inferred from homology"/>
<keyword evidence="5 12" id="KW-0547">Nucleotide-binding</keyword>
<evidence type="ECO:0000256" key="7">
    <source>
        <dbReference type="ARBA" id="ARBA00022840"/>
    </source>
</evidence>
<dbReference type="HAMAP" id="MF_00583_B">
    <property type="entry name" value="RibP_PPkinase_B"/>
    <property type="match status" value="1"/>
</dbReference>
<feature type="domain" description="Ribose-phosphate pyrophosphokinase N-terminal" evidence="13">
    <location>
        <begin position="1"/>
        <end position="117"/>
    </location>
</feature>
<sequence>MKLVTGNSNRPLAQAVASYLELPLSDCTVKRFNDKEVFVEVHENVRGEDAFIIQSTSYPANDNLMELLILTDALRRSSARRITAVLPYFGYARQDRRATGRTPISAKLVANLIAEAGVNRVITLDLHAAQIQGFFDIPTDNLYAAPIITRDILDNYKLDNTMIVSPDVGGVARARAVAQRLGTDLAIVDKRRPKAGVSEVMNIIGDVSGQSCILIDDIVDSGGTLVNAADALLKAGAKDVAAYITHGVLSQGAAERIAASKLKELVITDSILETEAVKAAANIRRMSIAPLMGEAIARTASEQSAFRAFSTRAERASLALLLPHLSSISRAMKRSSPLEDGRVCCCSDAYTNQNG</sequence>
<evidence type="ECO:0000256" key="11">
    <source>
        <dbReference type="ARBA" id="ARBA00061444"/>
    </source>
</evidence>
<dbReference type="Proteomes" id="UP000474802">
    <property type="component" value="Unassembled WGS sequence"/>
</dbReference>
<dbReference type="GO" id="GO:0006164">
    <property type="term" value="P:purine nucleotide biosynthetic process"/>
    <property type="evidence" value="ECO:0007669"/>
    <property type="project" value="TreeGrafter"/>
</dbReference>